<proteinExistence type="predicted"/>
<keyword evidence="3" id="KW-1185">Reference proteome</keyword>
<comment type="caution">
    <text evidence="2">The sequence shown here is derived from an EMBL/GenBank/DDBJ whole genome shotgun (WGS) entry which is preliminary data.</text>
</comment>
<reference evidence="2 3" key="1">
    <citation type="submission" date="2019-12" db="EMBL/GenBank/DDBJ databases">
        <authorList>
            <person name="Dong K."/>
        </authorList>
    </citation>
    <scope>NUCLEOTIDE SEQUENCE [LARGE SCALE GENOMIC DNA]</scope>
    <source>
        <strain evidence="2 3">JCM 31225</strain>
    </source>
</reference>
<dbReference type="RefSeq" id="WP_160367317.1">
    <property type="nucleotide sequence ID" value="NZ_WSQA01000001.1"/>
</dbReference>
<name>A0A6N8KUB9_9SPHI</name>
<accession>A0A6N8KUB9</accession>
<feature type="region of interest" description="Disordered" evidence="1">
    <location>
        <begin position="25"/>
        <end position="44"/>
    </location>
</feature>
<dbReference type="OrthoDB" id="644302at2"/>
<evidence type="ECO:0000313" key="2">
    <source>
        <dbReference type="EMBL" id="MVZ60687.1"/>
    </source>
</evidence>
<dbReference type="AlphaFoldDB" id="A0A6N8KUB9"/>
<evidence type="ECO:0000256" key="1">
    <source>
        <dbReference type="SAM" id="MobiDB-lite"/>
    </source>
</evidence>
<organism evidence="2 3">
    <name type="scientific">Sphingobacterium humi</name>
    <dbReference type="NCBI Taxonomy" id="1796905"/>
    <lineage>
        <taxon>Bacteria</taxon>
        <taxon>Pseudomonadati</taxon>
        <taxon>Bacteroidota</taxon>
        <taxon>Sphingobacteriia</taxon>
        <taxon>Sphingobacteriales</taxon>
        <taxon>Sphingobacteriaceae</taxon>
        <taxon>Sphingobacterium</taxon>
    </lineage>
</organism>
<protein>
    <submittedName>
        <fullName evidence="2">Uncharacterized protein</fullName>
    </submittedName>
</protein>
<sequence length="270" mass="31046">MNPHIREHIEAIQINPSVLNRISDQAGDPYLRNNHQHKSDDRNPLSYDEISRALWTDGRFEFNIYVSKGKRDNYQISSAQKFIMDVHPTEIFEFKKIQHKIKGGGLFHRDRHTYWIASTNDIASKWFFPRNGQGFQIEMWNIASESMNLNFHIEERDDAEVIEKTISSKNTYANSTNFKIDLGIQLSEAVKLDLGFGTTTNKSTEKSETTKITTTKTSDDLGNLTLYFSDPILTNSSSMVSINDGPYFYRYGYMLSNGAVTMQVLPKTIY</sequence>
<evidence type="ECO:0000313" key="3">
    <source>
        <dbReference type="Proteomes" id="UP000435036"/>
    </source>
</evidence>
<dbReference type="Proteomes" id="UP000435036">
    <property type="component" value="Unassembled WGS sequence"/>
</dbReference>
<gene>
    <name evidence="2" type="ORF">GQF63_01495</name>
</gene>
<dbReference type="EMBL" id="WSQA01000001">
    <property type="protein sequence ID" value="MVZ60687.1"/>
    <property type="molecule type" value="Genomic_DNA"/>
</dbReference>